<evidence type="ECO:0000256" key="2">
    <source>
        <dbReference type="ARBA" id="ARBA00004479"/>
    </source>
</evidence>
<dbReference type="Pfam" id="PF08357">
    <property type="entry name" value="SEFIR"/>
    <property type="match status" value="1"/>
</dbReference>
<keyword evidence="7 11" id="KW-0472">Membrane</keyword>
<dbReference type="PANTHER" id="PTHR15583">
    <property type="entry name" value="INTERLEUKIN-17 RECEPTOR"/>
    <property type="match status" value="1"/>
</dbReference>
<evidence type="ECO:0000259" key="14">
    <source>
        <dbReference type="Pfam" id="PF15037"/>
    </source>
</evidence>
<protein>
    <recommendedName>
        <fullName evidence="17">Interleukin 17 receptor E</fullName>
    </recommendedName>
</protein>
<keyword evidence="5 12" id="KW-0732">Signal</keyword>
<evidence type="ECO:0008006" key="17">
    <source>
        <dbReference type="Google" id="ProtNLM"/>
    </source>
</evidence>
<keyword evidence="6 11" id="KW-1133">Transmembrane helix</keyword>
<sequence>MYSSSFIVHVVLVFVLFKRSFSMRGSLKVRQEWSRAEQRLPELRLSVRRWQDACVRMRLSVQPLLANDMLMIEFNDSDTGDFYTLLMWKQSNNTVRWMSSIDNEPLTAKIQMREQTPHQAFWSVRYDCFPAQPGSTVSVFVYNHSHMLISASYAVEDTEDPVPKASVTVDDHAKRFTVRMETDQIVRISLCYSHSYPECVELIHFNKVDPKVNQTVYLSFPYLIPCVCVQLWFTAPDSRRNTLCPLKKRILPHGGDILSSSSARVIGSVLQWEPLCPADQSDPSVSLCWLIHTQNSYCVPAPNATLYGTKLEYNVSAVDKHPQMCVKFSLNGSHRVFCPFESEGSSEWSVTVVPRSLHLHLHLTSSVAASFAAQLCAREGETCLPQGSVISRRVDEGATEADLSVPFPFLSSGLCVQVWRLDLSGRRIICPDFTHRRWGLIIGIALTLLAAVTVLICITCYLFKRSTSVWWSAKRRPVLLVCSSSDPGHIAAVCSLASGLQRELFMDVRLAQWTQCHPQSSLAQLGPVPWLYGQCQAVQKAGGHVLIAWSPDAHQAFLRWRKNCSVTGSELCETGLYSAVKEEEQICCDREWLEKPVESSSITASVFNTALSCLWTGIRSDGHGRGFGLVCFQGLNNNNNNNSSNYIPKQLRCVQKYCLPKDLSSLIDDLAGTWDGAGKAQGSGRCWPRLLSKVLSFFMSRQLASRLEAGLPVPLIPKSSRKSVNESKRKTWRQKKRRSKVVSACLSKKEFSKKLTVPELLGGATHT</sequence>
<proteinExistence type="predicted"/>
<evidence type="ECO:0000256" key="11">
    <source>
        <dbReference type="SAM" id="Phobius"/>
    </source>
</evidence>
<evidence type="ECO:0000256" key="12">
    <source>
        <dbReference type="SAM" id="SignalP"/>
    </source>
</evidence>
<evidence type="ECO:0000256" key="5">
    <source>
        <dbReference type="ARBA" id="ARBA00022729"/>
    </source>
</evidence>
<keyword evidence="9" id="KW-0325">Glycoprotein</keyword>
<feature type="signal peptide" evidence="12">
    <location>
        <begin position="1"/>
        <end position="22"/>
    </location>
</feature>
<keyword evidence="3" id="KW-1003">Cell membrane</keyword>
<evidence type="ECO:0000256" key="9">
    <source>
        <dbReference type="ARBA" id="ARBA00023180"/>
    </source>
</evidence>
<organism evidence="15 16">
    <name type="scientific">Cirrhinus molitorella</name>
    <name type="common">mud carp</name>
    <dbReference type="NCBI Taxonomy" id="172907"/>
    <lineage>
        <taxon>Eukaryota</taxon>
        <taxon>Metazoa</taxon>
        <taxon>Chordata</taxon>
        <taxon>Craniata</taxon>
        <taxon>Vertebrata</taxon>
        <taxon>Euteleostomi</taxon>
        <taxon>Actinopterygii</taxon>
        <taxon>Neopterygii</taxon>
        <taxon>Teleostei</taxon>
        <taxon>Ostariophysi</taxon>
        <taxon>Cypriniformes</taxon>
        <taxon>Cyprinidae</taxon>
        <taxon>Labeoninae</taxon>
        <taxon>Labeonini</taxon>
        <taxon>Cirrhinus</taxon>
    </lineage>
</organism>
<evidence type="ECO:0000256" key="6">
    <source>
        <dbReference type="ARBA" id="ARBA00022989"/>
    </source>
</evidence>
<feature type="domain" description="SEFIR" evidence="13">
    <location>
        <begin position="476"/>
        <end position="670"/>
    </location>
</feature>
<evidence type="ECO:0000256" key="7">
    <source>
        <dbReference type="ARBA" id="ARBA00023136"/>
    </source>
</evidence>
<comment type="subcellular location">
    <subcellularLocation>
        <location evidence="1">Cell membrane</location>
        <topology evidence="1">Single-pass membrane protein</topology>
    </subcellularLocation>
    <subcellularLocation>
        <location evidence="2">Membrane</location>
        <topology evidence="2">Single-pass type I membrane protein</topology>
    </subcellularLocation>
</comment>
<feature type="transmembrane region" description="Helical" evidence="11">
    <location>
        <begin position="438"/>
        <end position="463"/>
    </location>
</feature>
<dbReference type="Gene3D" id="3.40.50.11530">
    <property type="match status" value="1"/>
</dbReference>
<evidence type="ECO:0000313" key="15">
    <source>
        <dbReference type="EMBL" id="KAL1269137.1"/>
    </source>
</evidence>
<name>A0ABR3MWY7_9TELE</name>
<evidence type="ECO:0000259" key="13">
    <source>
        <dbReference type="Pfam" id="PF08357"/>
    </source>
</evidence>
<feature type="domain" description="Interleukin-17 receptor C/E N-terminal" evidence="14">
    <location>
        <begin position="117"/>
        <end position="423"/>
    </location>
</feature>
<reference evidence="15 16" key="1">
    <citation type="submission" date="2023-09" db="EMBL/GenBank/DDBJ databases">
        <authorList>
            <person name="Wang M."/>
        </authorList>
    </citation>
    <scope>NUCLEOTIDE SEQUENCE [LARGE SCALE GENOMIC DNA]</scope>
    <source>
        <strain evidence="15">GT-2023</strain>
        <tissue evidence="15">Liver</tissue>
    </source>
</reference>
<feature type="chain" id="PRO_5046033492" description="Interleukin 17 receptor E" evidence="12">
    <location>
        <begin position="23"/>
        <end position="767"/>
    </location>
</feature>
<keyword evidence="16" id="KW-1185">Reference proteome</keyword>
<evidence type="ECO:0000256" key="8">
    <source>
        <dbReference type="ARBA" id="ARBA00023170"/>
    </source>
</evidence>
<evidence type="ECO:0000256" key="3">
    <source>
        <dbReference type="ARBA" id="ARBA00022475"/>
    </source>
</evidence>
<dbReference type="Pfam" id="PF15037">
    <property type="entry name" value="IL17_R_N"/>
    <property type="match status" value="1"/>
</dbReference>
<keyword evidence="8" id="KW-0675">Receptor</keyword>
<dbReference type="InterPro" id="IPR027841">
    <property type="entry name" value="IL-17_rcpt_C/E_N"/>
</dbReference>
<evidence type="ECO:0000256" key="1">
    <source>
        <dbReference type="ARBA" id="ARBA00004162"/>
    </source>
</evidence>
<gene>
    <name evidence="15" type="ORF">QQF64_031426</name>
</gene>
<dbReference type="InterPro" id="IPR013568">
    <property type="entry name" value="SEFIR_dom"/>
</dbReference>
<evidence type="ECO:0000256" key="10">
    <source>
        <dbReference type="ARBA" id="ARBA00023198"/>
    </source>
</evidence>
<dbReference type="Proteomes" id="UP001558613">
    <property type="component" value="Unassembled WGS sequence"/>
</dbReference>
<dbReference type="EMBL" id="JAYMGO010000008">
    <property type="protein sequence ID" value="KAL1269137.1"/>
    <property type="molecule type" value="Genomic_DNA"/>
</dbReference>
<dbReference type="PANTHER" id="PTHR15583:SF21">
    <property type="entry name" value="INTERLEUKIN-17 RECEPTOR E-LIKE"/>
    <property type="match status" value="1"/>
</dbReference>
<comment type="caution">
    <text evidence="15">The sequence shown here is derived from an EMBL/GenBank/DDBJ whole genome shotgun (WGS) entry which is preliminary data.</text>
</comment>
<accession>A0ABR3MWY7</accession>
<keyword evidence="4 11" id="KW-0812">Transmembrane</keyword>
<evidence type="ECO:0000256" key="4">
    <source>
        <dbReference type="ARBA" id="ARBA00022692"/>
    </source>
</evidence>
<dbReference type="InterPro" id="IPR039465">
    <property type="entry name" value="IL-17_rcpt-like"/>
</dbReference>
<keyword evidence="10" id="KW-0395">Inflammatory response</keyword>
<evidence type="ECO:0000313" key="16">
    <source>
        <dbReference type="Proteomes" id="UP001558613"/>
    </source>
</evidence>